<feature type="region of interest" description="Disordered" evidence="1">
    <location>
        <begin position="76"/>
        <end position="130"/>
    </location>
</feature>
<name>A0ABT7N897_9BURK</name>
<keyword evidence="4" id="KW-1185">Reference proteome</keyword>
<feature type="chain" id="PRO_5046155653" evidence="2">
    <location>
        <begin position="32"/>
        <end position="130"/>
    </location>
</feature>
<evidence type="ECO:0000313" key="4">
    <source>
        <dbReference type="Proteomes" id="UP001174908"/>
    </source>
</evidence>
<accession>A0ABT7N897</accession>
<keyword evidence="2" id="KW-0732">Signal</keyword>
<reference evidence="3" key="1">
    <citation type="submission" date="2023-06" db="EMBL/GenBank/DDBJ databases">
        <authorList>
            <person name="Jiang Y."/>
            <person name="Liu Q."/>
        </authorList>
    </citation>
    <scope>NUCLEOTIDE SEQUENCE</scope>
    <source>
        <strain evidence="3">CGMCC 1.12089</strain>
    </source>
</reference>
<feature type="signal peptide" evidence="2">
    <location>
        <begin position="1"/>
        <end position="31"/>
    </location>
</feature>
<sequence>MIQTASACAGIRAATFLMALAGAGMSFNAWSQPSGGAADSPQQRYERQLAVCNSGKLPEPERDACVRDAGRMLDQALGGRPGNVTTTTEDGRATVVSPAGLPVPNSGSDQVRSRDGRSTIVVPADMNAPK</sequence>
<gene>
    <name evidence="3" type="ORF">QTH91_06645</name>
</gene>
<evidence type="ECO:0000313" key="3">
    <source>
        <dbReference type="EMBL" id="MDM0044154.1"/>
    </source>
</evidence>
<comment type="caution">
    <text evidence="3">The sequence shown here is derived from an EMBL/GenBank/DDBJ whole genome shotgun (WGS) entry which is preliminary data.</text>
</comment>
<proteinExistence type="predicted"/>
<dbReference type="RefSeq" id="WP_286659213.1">
    <property type="nucleotide sequence ID" value="NZ_JASZYV010000001.1"/>
</dbReference>
<organism evidence="3 4">
    <name type="scientific">Variovorax dokdonensis</name>
    <dbReference type="NCBI Taxonomy" id="344883"/>
    <lineage>
        <taxon>Bacteria</taxon>
        <taxon>Pseudomonadati</taxon>
        <taxon>Pseudomonadota</taxon>
        <taxon>Betaproteobacteria</taxon>
        <taxon>Burkholderiales</taxon>
        <taxon>Comamonadaceae</taxon>
        <taxon>Variovorax</taxon>
    </lineage>
</organism>
<evidence type="ECO:0000256" key="1">
    <source>
        <dbReference type="SAM" id="MobiDB-lite"/>
    </source>
</evidence>
<dbReference type="EMBL" id="JASZYV010000001">
    <property type="protein sequence ID" value="MDM0044154.1"/>
    <property type="molecule type" value="Genomic_DNA"/>
</dbReference>
<protein>
    <submittedName>
        <fullName evidence="3">Uncharacterized protein</fullName>
    </submittedName>
</protein>
<evidence type="ECO:0000256" key="2">
    <source>
        <dbReference type="SAM" id="SignalP"/>
    </source>
</evidence>
<dbReference type="Proteomes" id="UP001174908">
    <property type="component" value="Unassembled WGS sequence"/>
</dbReference>